<name>A0A067R3P8_ZOONE</name>
<feature type="region of interest" description="Disordered" evidence="4">
    <location>
        <begin position="51"/>
        <end position="71"/>
    </location>
</feature>
<feature type="region of interest" description="Disordered" evidence="4">
    <location>
        <begin position="97"/>
        <end position="176"/>
    </location>
</feature>
<keyword evidence="3" id="KW-0964">Secreted</keyword>
<dbReference type="PANTHER" id="PTHR21066:SF9">
    <property type="entry name" value="ODORANT-BINDING PROTEIN 59A"/>
    <property type="match status" value="1"/>
</dbReference>
<protein>
    <recommendedName>
        <fullName evidence="8">Odorant-binding protein</fullName>
    </recommendedName>
</protein>
<feature type="compositionally biased region" description="Pro residues" evidence="4">
    <location>
        <begin position="101"/>
        <end position="136"/>
    </location>
</feature>
<evidence type="ECO:0000256" key="3">
    <source>
        <dbReference type="ARBA" id="ARBA00022525"/>
    </source>
</evidence>
<evidence type="ECO:0000313" key="7">
    <source>
        <dbReference type="Proteomes" id="UP000027135"/>
    </source>
</evidence>
<dbReference type="Gene3D" id="1.10.238.270">
    <property type="match status" value="1"/>
</dbReference>
<dbReference type="EMBL" id="KK852726">
    <property type="protein sequence ID" value="KDR17658.1"/>
    <property type="molecule type" value="Genomic_DNA"/>
</dbReference>
<reference evidence="6 7" key="1">
    <citation type="journal article" date="2014" name="Nat. Commun.">
        <title>Molecular traces of alternative social organization in a termite genome.</title>
        <authorList>
            <person name="Terrapon N."/>
            <person name="Li C."/>
            <person name="Robertson H.M."/>
            <person name="Ji L."/>
            <person name="Meng X."/>
            <person name="Booth W."/>
            <person name="Chen Z."/>
            <person name="Childers C.P."/>
            <person name="Glastad K.M."/>
            <person name="Gokhale K."/>
            <person name="Gowin J."/>
            <person name="Gronenberg W."/>
            <person name="Hermansen R.A."/>
            <person name="Hu H."/>
            <person name="Hunt B.G."/>
            <person name="Huylmans A.K."/>
            <person name="Khalil S.M."/>
            <person name="Mitchell R.D."/>
            <person name="Munoz-Torres M.C."/>
            <person name="Mustard J.A."/>
            <person name="Pan H."/>
            <person name="Reese J.T."/>
            <person name="Scharf M.E."/>
            <person name="Sun F."/>
            <person name="Vogel H."/>
            <person name="Xiao J."/>
            <person name="Yang W."/>
            <person name="Yang Z."/>
            <person name="Yang Z."/>
            <person name="Zhou J."/>
            <person name="Zhu J."/>
            <person name="Brent C.S."/>
            <person name="Elsik C.G."/>
            <person name="Goodisman M.A."/>
            <person name="Liberles D.A."/>
            <person name="Roe R.M."/>
            <person name="Vargo E.L."/>
            <person name="Vilcinskas A."/>
            <person name="Wang J."/>
            <person name="Bornberg-Bauer E."/>
            <person name="Korb J."/>
            <person name="Zhang G."/>
            <person name="Liebig J."/>
        </authorList>
    </citation>
    <scope>NUCLEOTIDE SEQUENCE [LARGE SCALE GENOMIC DNA]</scope>
    <source>
        <tissue evidence="6">Whole organism</tissue>
    </source>
</reference>
<accession>A0A067R3P8</accession>
<evidence type="ECO:0000256" key="5">
    <source>
        <dbReference type="SAM" id="SignalP"/>
    </source>
</evidence>
<evidence type="ECO:0000256" key="4">
    <source>
        <dbReference type="SAM" id="MobiDB-lite"/>
    </source>
</evidence>
<keyword evidence="7" id="KW-1185">Reference proteome</keyword>
<feature type="compositionally biased region" description="Polar residues" evidence="4">
    <location>
        <begin position="144"/>
        <end position="156"/>
    </location>
</feature>
<feature type="region of interest" description="Disordered" evidence="4">
    <location>
        <begin position="283"/>
        <end position="311"/>
    </location>
</feature>
<comment type="subcellular location">
    <subcellularLocation>
        <location evidence="1">Secreted</location>
    </subcellularLocation>
</comment>
<feature type="signal peptide" evidence="5">
    <location>
        <begin position="1"/>
        <end position="17"/>
    </location>
</feature>
<evidence type="ECO:0000256" key="1">
    <source>
        <dbReference type="ARBA" id="ARBA00004613"/>
    </source>
</evidence>
<feature type="compositionally biased region" description="Basic residues" evidence="4">
    <location>
        <begin position="167"/>
        <end position="176"/>
    </location>
</feature>
<evidence type="ECO:0008006" key="8">
    <source>
        <dbReference type="Google" id="ProtNLM"/>
    </source>
</evidence>
<comment type="similarity">
    <text evidence="2">Belongs to the PBP/GOBP family.</text>
</comment>
<dbReference type="PANTHER" id="PTHR21066">
    <property type="entry name" value="ODORANT-BINDING PROTEIN 59A-RELATED"/>
    <property type="match status" value="1"/>
</dbReference>
<dbReference type="AlphaFoldDB" id="A0A067R3P8"/>
<gene>
    <name evidence="6" type="ORF">L798_08366</name>
</gene>
<dbReference type="OrthoDB" id="7730192at2759"/>
<dbReference type="Proteomes" id="UP000027135">
    <property type="component" value="Unassembled WGS sequence"/>
</dbReference>
<proteinExistence type="inferred from homology"/>
<dbReference type="InParanoid" id="A0A067R3P8"/>
<evidence type="ECO:0000313" key="6">
    <source>
        <dbReference type="EMBL" id="KDR17658.1"/>
    </source>
</evidence>
<feature type="chain" id="PRO_5001647997" description="Odorant-binding protein" evidence="5">
    <location>
        <begin position="18"/>
        <end position="311"/>
    </location>
</feature>
<dbReference type="InterPro" id="IPR052295">
    <property type="entry name" value="Odorant-binding_protein"/>
</dbReference>
<keyword evidence="5" id="KW-0732">Signal</keyword>
<organism evidence="6 7">
    <name type="scientific">Zootermopsis nevadensis</name>
    <name type="common">Dampwood termite</name>
    <dbReference type="NCBI Taxonomy" id="136037"/>
    <lineage>
        <taxon>Eukaryota</taxon>
        <taxon>Metazoa</taxon>
        <taxon>Ecdysozoa</taxon>
        <taxon>Arthropoda</taxon>
        <taxon>Hexapoda</taxon>
        <taxon>Insecta</taxon>
        <taxon>Pterygota</taxon>
        <taxon>Neoptera</taxon>
        <taxon>Polyneoptera</taxon>
        <taxon>Dictyoptera</taxon>
        <taxon>Blattodea</taxon>
        <taxon>Blattoidea</taxon>
        <taxon>Termitoidae</taxon>
        <taxon>Termopsidae</taxon>
        <taxon>Zootermopsis</taxon>
    </lineage>
</organism>
<evidence type="ECO:0000256" key="2">
    <source>
        <dbReference type="ARBA" id="ARBA00008098"/>
    </source>
</evidence>
<dbReference type="GO" id="GO:0005576">
    <property type="term" value="C:extracellular region"/>
    <property type="evidence" value="ECO:0007669"/>
    <property type="project" value="UniProtKB-SubCell"/>
</dbReference>
<sequence length="311" mass="33919">MISTWASLLGCLIVIAAVRDSTPESDEQYVMSHLQSLMPLHIAVPERFKRQVQSENGTSDNQKLPSPSTNMHFRFNKCCKKMPKIINMKSVKECIKSMRPVPTPGGPSGPPPPSGGPGGPPPPSGGPGGPPPPPQEGPVDNDVGESTESVGDSDGQNLGALGQMQHRPGKRGGLHKAHRGNIACAMECAFEKENLIKDGAIDQQAFAAYIDKYIQENNATMWKDAIDTALQNCSVSVPTAINQGQNCKSGSMEMMKCMDRQLFVNCPESNWKGKDERCNACRTSPENCGEKRCQHKWHRPNPRNQTEETQD</sequence>